<dbReference type="EMBL" id="LGRX02033486">
    <property type="protein sequence ID" value="KAK3241075.1"/>
    <property type="molecule type" value="Genomic_DNA"/>
</dbReference>
<accession>A0AAE0EW31</accession>
<evidence type="ECO:0000313" key="2">
    <source>
        <dbReference type="Proteomes" id="UP001190700"/>
    </source>
</evidence>
<gene>
    <name evidence="1" type="ORF">CYMTET_49132</name>
</gene>
<reference evidence="1 2" key="1">
    <citation type="journal article" date="2015" name="Genome Biol. Evol.">
        <title>Comparative Genomics of a Bacterivorous Green Alga Reveals Evolutionary Causalities and Consequences of Phago-Mixotrophic Mode of Nutrition.</title>
        <authorList>
            <person name="Burns J.A."/>
            <person name="Paasch A."/>
            <person name="Narechania A."/>
            <person name="Kim E."/>
        </authorList>
    </citation>
    <scope>NUCLEOTIDE SEQUENCE [LARGE SCALE GENOMIC DNA]</scope>
    <source>
        <strain evidence="1 2">PLY_AMNH</strain>
    </source>
</reference>
<evidence type="ECO:0000313" key="1">
    <source>
        <dbReference type="EMBL" id="KAK3241075.1"/>
    </source>
</evidence>
<keyword evidence="2" id="KW-1185">Reference proteome</keyword>
<proteinExistence type="predicted"/>
<organism evidence="1 2">
    <name type="scientific">Cymbomonas tetramitiformis</name>
    <dbReference type="NCBI Taxonomy" id="36881"/>
    <lineage>
        <taxon>Eukaryota</taxon>
        <taxon>Viridiplantae</taxon>
        <taxon>Chlorophyta</taxon>
        <taxon>Pyramimonadophyceae</taxon>
        <taxon>Pyramimonadales</taxon>
        <taxon>Pyramimonadaceae</taxon>
        <taxon>Cymbomonas</taxon>
    </lineage>
</organism>
<dbReference type="Proteomes" id="UP001190700">
    <property type="component" value="Unassembled WGS sequence"/>
</dbReference>
<dbReference type="AlphaFoldDB" id="A0AAE0EW31"/>
<protein>
    <submittedName>
        <fullName evidence="1">Uncharacterized protein</fullName>
    </submittedName>
</protein>
<comment type="caution">
    <text evidence="1">The sequence shown here is derived from an EMBL/GenBank/DDBJ whole genome shotgun (WGS) entry which is preliminary data.</text>
</comment>
<name>A0AAE0EW31_9CHLO</name>
<sequence>MRESLKLFHNFLRVVGVSLRLGGLRCLLLAKQNPPDFTSFTMRWAVCALLAMLSVAVSAREAVCPEGTYGTTEICTLAGCAACFGYETDGSTTYTCFDNKTKCCAGAAMTGQFPAPGKERSVICETGQCCGFGRFTPGGVAQSQCCAKETTCCLGGSPDNPQVDCCGSQQVCCGQDGTNHTGPGSQAQCLTAANCPCPPNNPWCKHTDTS</sequence>